<name>A0A0R3XDM0_HYDTA</name>
<keyword evidence="2" id="KW-1185">Reference proteome</keyword>
<dbReference type="AlphaFoldDB" id="A0A0R3XDM0"/>
<reference evidence="3" key="1">
    <citation type="submission" date="2017-02" db="UniProtKB">
        <authorList>
            <consortium name="WormBaseParasite"/>
        </authorList>
    </citation>
    <scope>IDENTIFICATION</scope>
</reference>
<reference evidence="1 2" key="2">
    <citation type="submission" date="2018-11" db="EMBL/GenBank/DDBJ databases">
        <authorList>
            <consortium name="Pathogen Informatics"/>
        </authorList>
    </citation>
    <scope>NUCLEOTIDE SEQUENCE [LARGE SCALE GENOMIC DNA]</scope>
</reference>
<evidence type="ECO:0000313" key="2">
    <source>
        <dbReference type="Proteomes" id="UP000274429"/>
    </source>
</evidence>
<protein>
    <submittedName>
        <fullName evidence="3">POP1 domain-containing protein</fullName>
    </submittedName>
</protein>
<evidence type="ECO:0000313" key="3">
    <source>
        <dbReference type="WBParaSite" id="TTAC_0001164701-mRNA-1"/>
    </source>
</evidence>
<evidence type="ECO:0000313" key="1">
    <source>
        <dbReference type="EMBL" id="VDM37526.1"/>
    </source>
</evidence>
<dbReference type="WBParaSite" id="TTAC_0001164701-mRNA-1">
    <property type="protein sequence ID" value="TTAC_0001164701-mRNA-1"/>
    <property type="gene ID" value="TTAC_0001164701"/>
</dbReference>
<sequence length="127" mass="14491">ELKSNRSIVKQSSARELLRPHSSKLVGTNRAHHRLCVLVATPLTPFRQYHWAWNLVMRESILENSSYWHLRIGAAHAKESAESVVNSVAHPETSRASTRRVHWEALSSAPGFVRTPKRRLARHVDTI</sequence>
<dbReference type="EMBL" id="UYWX01026075">
    <property type="protein sequence ID" value="VDM37526.1"/>
    <property type="molecule type" value="Genomic_DNA"/>
</dbReference>
<proteinExistence type="predicted"/>
<accession>A0A0R3XDM0</accession>
<organism evidence="3">
    <name type="scientific">Hydatigena taeniaeformis</name>
    <name type="common">Feline tapeworm</name>
    <name type="synonym">Taenia taeniaeformis</name>
    <dbReference type="NCBI Taxonomy" id="6205"/>
    <lineage>
        <taxon>Eukaryota</taxon>
        <taxon>Metazoa</taxon>
        <taxon>Spiralia</taxon>
        <taxon>Lophotrochozoa</taxon>
        <taxon>Platyhelminthes</taxon>
        <taxon>Cestoda</taxon>
        <taxon>Eucestoda</taxon>
        <taxon>Cyclophyllidea</taxon>
        <taxon>Taeniidae</taxon>
        <taxon>Hydatigera</taxon>
    </lineage>
</organism>
<dbReference type="Proteomes" id="UP000274429">
    <property type="component" value="Unassembled WGS sequence"/>
</dbReference>
<gene>
    <name evidence="1" type="ORF">TTAC_LOCUS11630</name>
</gene>